<keyword evidence="1" id="KW-0472">Membrane</keyword>
<evidence type="ECO:0000313" key="2">
    <source>
        <dbReference type="EMBL" id="MBW5420834.1"/>
    </source>
</evidence>
<organism evidence="2 3">
    <name type="scientific">Streptomyces anatolicus</name>
    <dbReference type="NCBI Taxonomy" id="2675858"/>
    <lineage>
        <taxon>Bacteria</taxon>
        <taxon>Bacillati</taxon>
        <taxon>Actinomycetota</taxon>
        <taxon>Actinomycetes</taxon>
        <taxon>Kitasatosporales</taxon>
        <taxon>Streptomycetaceae</taxon>
        <taxon>Streptomyces</taxon>
    </lineage>
</organism>
<gene>
    <name evidence="2" type="ORF">GKQ77_04520</name>
</gene>
<proteinExistence type="predicted"/>
<keyword evidence="3" id="KW-1185">Reference proteome</keyword>
<dbReference type="RefSeq" id="WP_219687396.1">
    <property type="nucleotide sequence ID" value="NZ_WMBF01000022.1"/>
</dbReference>
<evidence type="ECO:0000313" key="3">
    <source>
        <dbReference type="Proteomes" id="UP001197114"/>
    </source>
</evidence>
<protein>
    <recommendedName>
        <fullName evidence="4">MFS transporter</fullName>
    </recommendedName>
</protein>
<evidence type="ECO:0008006" key="4">
    <source>
        <dbReference type="Google" id="ProtNLM"/>
    </source>
</evidence>
<dbReference type="Proteomes" id="UP001197114">
    <property type="component" value="Unassembled WGS sequence"/>
</dbReference>
<keyword evidence="1" id="KW-1133">Transmembrane helix</keyword>
<evidence type="ECO:0000256" key="1">
    <source>
        <dbReference type="SAM" id="Phobius"/>
    </source>
</evidence>
<keyword evidence="1" id="KW-0812">Transmembrane</keyword>
<dbReference type="EMBL" id="WMBF01000022">
    <property type="protein sequence ID" value="MBW5420834.1"/>
    <property type="molecule type" value="Genomic_DNA"/>
</dbReference>
<reference evidence="2 3" key="1">
    <citation type="submission" date="2019-11" db="EMBL/GenBank/DDBJ databases">
        <authorList>
            <person name="Ay H."/>
        </authorList>
    </citation>
    <scope>NUCLEOTIDE SEQUENCE [LARGE SCALE GENOMIC DNA]</scope>
    <source>
        <strain evidence="2 3">BG9H</strain>
    </source>
</reference>
<comment type="caution">
    <text evidence="2">The sequence shown here is derived from an EMBL/GenBank/DDBJ whole genome shotgun (WGS) entry which is preliminary data.</text>
</comment>
<feature type="transmembrane region" description="Helical" evidence="1">
    <location>
        <begin position="20"/>
        <end position="40"/>
    </location>
</feature>
<name>A0ABS6YIF2_9ACTN</name>
<accession>A0ABS6YIF2</accession>
<sequence length="48" mass="5183">MTRVPPHDPAPVPRRLPVLLTYSVQMITGIPVAALGARFLQERAGFAA</sequence>